<comment type="caution">
    <text evidence="6">The sequence shown here is derived from an EMBL/GenBank/DDBJ whole genome shotgun (WGS) entry which is preliminary data.</text>
</comment>
<dbReference type="Gene3D" id="3.50.50.60">
    <property type="entry name" value="FAD/NAD(P)-binding domain"/>
    <property type="match status" value="2"/>
</dbReference>
<dbReference type="InterPro" id="IPR020946">
    <property type="entry name" value="Flavin_mOase-like"/>
</dbReference>
<organism evidence="6 7">
    <name type="scientific">Microdochium trichocladiopsis</name>
    <dbReference type="NCBI Taxonomy" id="1682393"/>
    <lineage>
        <taxon>Eukaryota</taxon>
        <taxon>Fungi</taxon>
        <taxon>Dikarya</taxon>
        <taxon>Ascomycota</taxon>
        <taxon>Pezizomycotina</taxon>
        <taxon>Sordariomycetes</taxon>
        <taxon>Xylariomycetidae</taxon>
        <taxon>Xylariales</taxon>
        <taxon>Microdochiaceae</taxon>
        <taxon>Microdochium</taxon>
    </lineage>
</organism>
<keyword evidence="5" id="KW-0503">Monooxygenase</keyword>
<accession>A0A9P8YCV5</accession>
<evidence type="ECO:0000313" key="7">
    <source>
        <dbReference type="Proteomes" id="UP000756346"/>
    </source>
</evidence>
<dbReference type="Pfam" id="PF00743">
    <property type="entry name" value="FMO-like"/>
    <property type="match status" value="1"/>
</dbReference>
<dbReference type="Proteomes" id="UP000756346">
    <property type="component" value="Unassembled WGS sequence"/>
</dbReference>
<dbReference type="Pfam" id="PF13450">
    <property type="entry name" value="NAD_binding_8"/>
    <property type="match status" value="1"/>
</dbReference>
<dbReference type="GeneID" id="70181118"/>
<evidence type="ECO:0000256" key="3">
    <source>
        <dbReference type="ARBA" id="ARBA00022827"/>
    </source>
</evidence>
<dbReference type="InterPro" id="IPR036188">
    <property type="entry name" value="FAD/NAD-bd_sf"/>
</dbReference>
<dbReference type="PANTHER" id="PTHR43872:SF1">
    <property type="entry name" value="MONOOXYGENASE, PUTATIVE (AFU_ORTHOLOGUE AFUA_8G02570)-RELATED"/>
    <property type="match status" value="1"/>
</dbReference>
<keyword evidence="3" id="KW-0274">FAD</keyword>
<reference evidence="6" key="1">
    <citation type="journal article" date="2021" name="Nat. Commun.">
        <title>Genetic determinants of endophytism in the Arabidopsis root mycobiome.</title>
        <authorList>
            <person name="Mesny F."/>
            <person name="Miyauchi S."/>
            <person name="Thiergart T."/>
            <person name="Pickel B."/>
            <person name="Atanasova L."/>
            <person name="Karlsson M."/>
            <person name="Huettel B."/>
            <person name="Barry K.W."/>
            <person name="Haridas S."/>
            <person name="Chen C."/>
            <person name="Bauer D."/>
            <person name="Andreopoulos W."/>
            <person name="Pangilinan J."/>
            <person name="LaButti K."/>
            <person name="Riley R."/>
            <person name="Lipzen A."/>
            <person name="Clum A."/>
            <person name="Drula E."/>
            <person name="Henrissat B."/>
            <person name="Kohler A."/>
            <person name="Grigoriev I.V."/>
            <person name="Martin F.M."/>
            <person name="Hacquard S."/>
        </authorList>
    </citation>
    <scope>NUCLEOTIDE SEQUENCE</scope>
    <source>
        <strain evidence="6">MPI-CAGE-CH-0230</strain>
    </source>
</reference>
<dbReference type="PANTHER" id="PTHR43872">
    <property type="entry name" value="MONOOXYGENASE, PUTATIVE (AFU_ORTHOLOGUE AFUA_8G02570)-RELATED"/>
    <property type="match status" value="1"/>
</dbReference>
<comment type="cofactor">
    <cofactor evidence="1">
        <name>FAD</name>
        <dbReference type="ChEBI" id="CHEBI:57692"/>
    </cofactor>
</comment>
<evidence type="ECO:0008006" key="8">
    <source>
        <dbReference type="Google" id="ProtNLM"/>
    </source>
</evidence>
<keyword evidence="2" id="KW-0285">Flavoprotein</keyword>
<dbReference type="GO" id="GO:0050661">
    <property type="term" value="F:NADP binding"/>
    <property type="evidence" value="ECO:0007669"/>
    <property type="project" value="InterPro"/>
</dbReference>
<dbReference type="OrthoDB" id="66881at2759"/>
<dbReference type="AlphaFoldDB" id="A0A9P8YCV5"/>
<dbReference type="EMBL" id="JAGTJQ010000003">
    <property type="protein sequence ID" value="KAH7034601.1"/>
    <property type="molecule type" value="Genomic_DNA"/>
</dbReference>
<keyword evidence="4" id="KW-0560">Oxidoreductase</keyword>
<sequence length="487" mass="54240">MDHYDFVIIGAGISGIDAAYRLKTQLPGCSYTILEARDVVGGTWSFFNFPGLRSDSQLTSFGLPWRPWMHQKDIANAALIRDYLQAAARDEGIDKKIQFNHKVTAASWSSDEQQWTLSTTSGGNDKTIRASFVLACCGYYRYDKPLETAIPGINDFNGIVAHPQFWPENLNWAGKKVVVLGSGATAITIVPEMAKTAGQLTMLQRSPSYVLSVPSVNPDGKFLKRFLPSWLAFPIYWWRCVIEEHLFVLFNLYFPKLGRKLLMWLARKELPSSVDVDVHFNPRYLPFEQRLCLCPDGDFFKAFHRDNCEIVTDTIESVVADGIVTKSGRKIEADIIVTATGLHVQLLSGLAPVVDGKPFSIGESYAWRGAMLTGLPNMGAVFGYTTTSWTLGADASIRLLIQVYKHMTKIGATSAVPVVEDMAKATPSKPVISHSSTYFVAAKDRLPRVTGQAPYSGRIHAIYDNWMLWFGSVTRGMQYTIPARKKL</sequence>
<proteinExistence type="predicted"/>
<dbReference type="RefSeq" id="XP_046014694.1">
    <property type="nucleotide sequence ID" value="XM_046151572.1"/>
</dbReference>
<evidence type="ECO:0000256" key="2">
    <source>
        <dbReference type="ARBA" id="ARBA00022630"/>
    </source>
</evidence>
<evidence type="ECO:0000256" key="5">
    <source>
        <dbReference type="ARBA" id="ARBA00023033"/>
    </source>
</evidence>
<protein>
    <recommendedName>
        <fullName evidence="8">Monooxygenase</fullName>
    </recommendedName>
</protein>
<keyword evidence="7" id="KW-1185">Reference proteome</keyword>
<dbReference type="InterPro" id="IPR051820">
    <property type="entry name" value="FAD-binding_MO"/>
</dbReference>
<dbReference type="GO" id="GO:0050660">
    <property type="term" value="F:flavin adenine dinucleotide binding"/>
    <property type="evidence" value="ECO:0007669"/>
    <property type="project" value="InterPro"/>
</dbReference>
<name>A0A9P8YCV5_9PEZI</name>
<evidence type="ECO:0000313" key="6">
    <source>
        <dbReference type="EMBL" id="KAH7034601.1"/>
    </source>
</evidence>
<dbReference type="GO" id="GO:0004499">
    <property type="term" value="F:N,N-dimethylaniline monooxygenase activity"/>
    <property type="evidence" value="ECO:0007669"/>
    <property type="project" value="InterPro"/>
</dbReference>
<evidence type="ECO:0000256" key="1">
    <source>
        <dbReference type="ARBA" id="ARBA00001974"/>
    </source>
</evidence>
<gene>
    <name evidence="6" type="ORF">B0I36DRAFT_284711</name>
</gene>
<dbReference type="SUPFAM" id="SSF51905">
    <property type="entry name" value="FAD/NAD(P)-binding domain"/>
    <property type="match status" value="1"/>
</dbReference>
<evidence type="ECO:0000256" key="4">
    <source>
        <dbReference type="ARBA" id="ARBA00023002"/>
    </source>
</evidence>